<reference evidence="3" key="1">
    <citation type="submission" date="2025-08" db="UniProtKB">
        <authorList>
            <consortium name="Ensembl"/>
        </authorList>
    </citation>
    <scope>IDENTIFICATION</scope>
</reference>
<reference evidence="3" key="2">
    <citation type="submission" date="2025-09" db="UniProtKB">
        <authorList>
            <consortium name="Ensembl"/>
        </authorList>
    </citation>
    <scope>IDENTIFICATION</scope>
</reference>
<keyword evidence="4" id="KW-1185">Reference proteome</keyword>
<feature type="coiled-coil region" evidence="1">
    <location>
        <begin position="3"/>
        <end position="30"/>
    </location>
</feature>
<sequence length="78" mass="8553">MASAELQGKYQKLAQEYSKLRAQNQVLKKGVVDEQANSAALKLNPSGLMGLLICDHLQTALEGGYVVFIFVSLALSRW</sequence>
<dbReference type="GO" id="GO:0016020">
    <property type="term" value="C:membrane"/>
    <property type="evidence" value="ECO:0007669"/>
    <property type="project" value="TreeGrafter"/>
</dbReference>
<protein>
    <submittedName>
        <fullName evidence="3">Protein phosphatase 1 regulatory subunit 21</fullName>
    </submittedName>
</protein>
<evidence type="ECO:0000313" key="4">
    <source>
        <dbReference type="Proteomes" id="UP000694564"/>
    </source>
</evidence>
<proteinExistence type="predicted"/>
<evidence type="ECO:0000256" key="1">
    <source>
        <dbReference type="SAM" id="Coils"/>
    </source>
</evidence>
<dbReference type="GO" id="GO:0005769">
    <property type="term" value="C:early endosome"/>
    <property type="evidence" value="ECO:0007669"/>
    <property type="project" value="TreeGrafter"/>
</dbReference>
<dbReference type="GeneTree" id="ENSGT00390000006820"/>
<gene>
    <name evidence="3" type="primary">PPP1R21</name>
</gene>
<keyword evidence="1" id="KW-0175">Coiled coil</keyword>
<evidence type="ECO:0000259" key="2">
    <source>
        <dbReference type="SMART" id="SM01254"/>
    </source>
</evidence>
<dbReference type="PANTHER" id="PTHR21448">
    <property type="entry name" value="SMOOTH MUSCLE MYOSIN HEAVY CHAIN-RELATED"/>
    <property type="match status" value="1"/>
</dbReference>
<name>A0A8D2DNZ3_SCIVU</name>
<organism evidence="3 4">
    <name type="scientific">Sciurus vulgaris</name>
    <name type="common">Eurasian red squirrel</name>
    <dbReference type="NCBI Taxonomy" id="55149"/>
    <lineage>
        <taxon>Eukaryota</taxon>
        <taxon>Metazoa</taxon>
        <taxon>Chordata</taxon>
        <taxon>Craniata</taxon>
        <taxon>Vertebrata</taxon>
        <taxon>Euteleostomi</taxon>
        <taxon>Mammalia</taxon>
        <taxon>Eutheria</taxon>
        <taxon>Euarchontoglires</taxon>
        <taxon>Glires</taxon>
        <taxon>Rodentia</taxon>
        <taxon>Sciuromorpha</taxon>
        <taxon>Sciuridae</taxon>
        <taxon>Sciurinae</taxon>
        <taxon>Sciurini</taxon>
        <taxon>Sciurus</taxon>
    </lineage>
</organism>
<dbReference type="SMART" id="SM01254">
    <property type="entry name" value="KLRAQ"/>
    <property type="match status" value="1"/>
</dbReference>
<dbReference type="PANTHER" id="PTHR21448:SF0">
    <property type="entry name" value="PROTEIN PHOSPHATASE 1 REGULATORY SUBUNIT 21"/>
    <property type="match status" value="1"/>
</dbReference>
<dbReference type="Ensembl" id="ENSSVLT00005031400.1">
    <property type="protein sequence ID" value="ENSSVLP00005028257.1"/>
    <property type="gene ID" value="ENSSVLG00005022287.1"/>
</dbReference>
<dbReference type="OrthoDB" id="5566667at2759"/>
<dbReference type="Pfam" id="PF10205">
    <property type="entry name" value="KLRAQ"/>
    <property type="match status" value="1"/>
</dbReference>
<feature type="domain" description="Protein phosphatase 1 regulatory subunit 21 N-terminal" evidence="2">
    <location>
        <begin position="11"/>
        <end position="73"/>
    </location>
</feature>
<dbReference type="Proteomes" id="UP000694564">
    <property type="component" value="Chromosome 14"/>
</dbReference>
<dbReference type="InterPro" id="IPR040024">
    <property type="entry name" value="PPP1R21"/>
</dbReference>
<evidence type="ECO:0000313" key="3">
    <source>
        <dbReference type="Ensembl" id="ENSSVLP00005028257.1"/>
    </source>
</evidence>
<dbReference type="AlphaFoldDB" id="A0A8D2DNZ3"/>
<dbReference type="InterPro" id="IPR019343">
    <property type="entry name" value="PPP1R21_N"/>
</dbReference>
<accession>A0A8D2DNZ3</accession>